<dbReference type="InterPro" id="IPR036736">
    <property type="entry name" value="ACP-like_sf"/>
</dbReference>
<evidence type="ECO:0000259" key="1">
    <source>
        <dbReference type="PROSITE" id="PS50075"/>
    </source>
</evidence>
<evidence type="ECO:0000313" key="2">
    <source>
        <dbReference type="EMBL" id="MVO88425.1"/>
    </source>
</evidence>
<evidence type="ECO:0000313" key="3">
    <source>
        <dbReference type="Proteomes" id="UP000483802"/>
    </source>
</evidence>
<reference evidence="2 3" key="1">
    <citation type="submission" date="2019-11" db="EMBL/GenBank/DDBJ databases">
        <title>Streptomyces typhae sp. nov., a novel endophytic actinomycete isolated from the root of cattail pollen (Typha angustifolia L.).</title>
        <authorList>
            <person name="Peng C."/>
        </authorList>
    </citation>
    <scope>NUCLEOTIDE SEQUENCE [LARGE SCALE GENOMIC DNA]</scope>
    <source>
        <strain evidence="3">p1417</strain>
    </source>
</reference>
<protein>
    <submittedName>
        <fullName evidence="2">Acyl carrier protein</fullName>
    </submittedName>
</protein>
<gene>
    <name evidence="2" type="ORF">GPA10_27595</name>
</gene>
<dbReference type="AlphaFoldDB" id="A0A6L6X3P1"/>
<dbReference type="PROSITE" id="PS50075">
    <property type="entry name" value="CARRIER"/>
    <property type="match status" value="1"/>
</dbReference>
<dbReference type="Pfam" id="PF00550">
    <property type="entry name" value="PP-binding"/>
    <property type="match status" value="1"/>
</dbReference>
<comment type="caution">
    <text evidence="2">The sequence shown here is derived from an EMBL/GenBank/DDBJ whole genome shotgun (WGS) entry which is preliminary data.</text>
</comment>
<organism evidence="2 3">
    <name type="scientific">Streptomyces typhae</name>
    <dbReference type="NCBI Taxonomy" id="2681492"/>
    <lineage>
        <taxon>Bacteria</taxon>
        <taxon>Bacillati</taxon>
        <taxon>Actinomycetota</taxon>
        <taxon>Actinomycetes</taxon>
        <taxon>Kitasatosporales</taxon>
        <taxon>Streptomycetaceae</taxon>
        <taxon>Streptomyces</taxon>
    </lineage>
</organism>
<proteinExistence type="predicted"/>
<accession>A0A6L6X3P1</accession>
<dbReference type="Proteomes" id="UP000483802">
    <property type="component" value="Unassembled WGS sequence"/>
</dbReference>
<feature type="domain" description="Carrier" evidence="1">
    <location>
        <begin position="21"/>
        <end position="96"/>
    </location>
</feature>
<dbReference type="InterPro" id="IPR009081">
    <property type="entry name" value="PP-bd_ACP"/>
</dbReference>
<dbReference type="SUPFAM" id="SSF47336">
    <property type="entry name" value="ACP-like"/>
    <property type="match status" value="1"/>
</dbReference>
<keyword evidence="3" id="KW-1185">Reference proteome</keyword>
<sequence>MSDTHISLEQLRELPAHELKEEIEILVVELFKDALLMEDDEDLPLAVSYFDLGLTSLRLTALKQSLEELLELTINTNVLFNEPTVEQLVYYLTDLMAGSPATFQPAP</sequence>
<dbReference type="RefSeq" id="WP_157167874.1">
    <property type="nucleotide sequence ID" value="NZ_WPNZ01000017.1"/>
</dbReference>
<dbReference type="Gene3D" id="1.10.1200.10">
    <property type="entry name" value="ACP-like"/>
    <property type="match status" value="1"/>
</dbReference>
<name>A0A6L6X3P1_9ACTN</name>
<dbReference type="EMBL" id="WPNZ01000017">
    <property type="protein sequence ID" value="MVO88425.1"/>
    <property type="molecule type" value="Genomic_DNA"/>
</dbReference>